<dbReference type="AlphaFoldDB" id="A0A317K5D0"/>
<gene>
    <name evidence="2" type="ORF">DLJ46_12135</name>
</gene>
<evidence type="ECO:0000259" key="1">
    <source>
        <dbReference type="Pfam" id="PF02627"/>
    </source>
</evidence>
<dbReference type="EMBL" id="QGSV01000162">
    <property type="protein sequence ID" value="PWU48356.1"/>
    <property type="molecule type" value="Genomic_DNA"/>
</dbReference>
<dbReference type="OrthoDB" id="3296212at2"/>
<reference evidence="3" key="1">
    <citation type="submission" date="2018-05" db="EMBL/GenBank/DDBJ databases">
        <title>Micromonospora globispora sp. nov. and Micromonospora rugosa sp. nov., isolated from marine sediment.</title>
        <authorList>
            <person name="Carro L."/>
            <person name="Aysel V."/>
            <person name="Cetin D."/>
            <person name="Igual J.M."/>
            <person name="Klenk H.-P."/>
            <person name="Trujillo M.E."/>
            <person name="Sahin N."/>
        </authorList>
    </citation>
    <scope>NUCLEOTIDE SEQUENCE [LARGE SCALE GENOMIC DNA]</scope>
    <source>
        <strain evidence="3">S2904</strain>
    </source>
</reference>
<keyword evidence="2" id="KW-0575">Peroxidase</keyword>
<name>A0A317K5D0_9ACTN</name>
<dbReference type="InterPro" id="IPR029032">
    <property type="entry name" value="AhpD-like"/>
</dbReference>
<dbReference type="InterPro" id="IPR003779">
    <property type="entry name" value="CMD-like"/>
</dbReference>
<dbReference type="Gene3D" id="1.20.1290.10">
    <property type="entry name" value="AhpD-like"/>
    <property type="match status" value="1"/>
</dbReference>
<dbReference type="GO" id="GO:0051920">
    <property type="term" value="F:peroxiredoxin activity"/>
    <property type="evidence" value="ECO:0007669"/>
    <property type="project" value="InterPro"/>
</dbReference>
<organism evidence="2 3">
    <name type="scientific">Micromonospora globispora</name>
    <dbReference type="NCBI Taxonomy" id="1450148"/>
    <lineage>
        <taxon>Bacteria</taxon>
        <taxon>Bacillati</taxon>
        <taxon>Actinomycetota</taxon>
        <taxon>Actinomycetes</taxon>
        <taxon>Micromonosporales</taxon>
        <taxon>Micromonosporaceae</taxon>
        <taxon>Micromonospora</taxon>
    </lineage>
</organism>
<sequence>MLSRATRRATLAQIRHVAPVPPAAAPPLVARVYAQVERDFGMLAPPMSLHAPAPEALAAAWLMLRETLLADGVADRAVKEAVATAVSRGNACPYCVDVHSATLHGVARGREAAAIAEDRIADIADPGLRGVARWARHSGNRPDAGRTNLPFVPELAPELVGVAVIFHYLNRMVNVFLTDSPFPPGLPDALRGTVTRVFGALLRPAARTRRAPGRALDLLPDAPLPADLGWAAGSPPVAQAFARAAAAIDEAGRRSVPAAVRALVESELDRWDGRPRGIGRGWADELVSGLPAGERSAGRLALLTALASWQVGERTVDDFRRDHPDDDTLVGLASWASLAAARRIGSWLWTPRLSAVPRPDDR</sequence>
<comment type="caution">
    <text evidence="2">The sequence shown here is derived from an EMBL/GenBank/DDBJ whole genome shotgun (WGS) entry which is preliminary data.</text>
</comment>
<dbReference type="Pfam" id="PF02627">
    <property type="entry name" value="CMD"/>
    <property type="match status" value="1"/>
</dbReference>
<dbReference type="InterPro" id="IPR004675">
    <property type="entry name" value="AhpD_core"/>
</dbReference>
<keyword evidence="2" id="KW-0560">Oxidoreductase</keyword>
<dbReference type="Proteomes" id="UP000245683">
    <property type="component" value="Unassembled WGS sequence"/>
</dbReference>
<evidence type="ECO:0000313" key="3">
    <source>
        <dbReference type="Proteomes" id="UP000245683"/>
    </source>
</evidence>
<dbReference type="SUPFAM" id="SSF69118">
    <property type="entry name" value="AhpD-like"/>
    <property type="match status" value="1"/>
</dbReference>
<keyword evidence="3" id="KW-1185">Reference proteome</keyword>
<evidence type="ECO:0000313" key="2">
    <source>
        <dbReference type="EMBL" id="PWU48356.1"/>
    </source>
</evidence>
<accession>A0A317K5D0</accession>
<protein>
    <submittedName>
        <fullName evidence="2">Alkylhydroperoxidase</fullName>
    </submittedName>
</protein>
<proteinExistence type="predicted"/>
<dbReference type="NCBIfam" id="TIGR00778">
    <property type="entry name" value="ahpD_dom"/>
    <property type="match status" value="1"/>
</dbReference>
<feature type="domain" description="Carboxymuconolactone decarboxylase-like" evidence="1">
    <location>
        <begin position="56"/>
        <end position="136"/>
    </location>
</feature>